<gene>
    <name evidence="2" type="ORF">BKX93_10640</name>
</gene>
<dbReference type="EMBL" id="CP017707">
    <property type="protein sequence ID" value="AOZ50404.1"/>
    <property type="molecule type" value="Genomic_DNA"/>
</dbReference>
<dbReference type="KEGG" id="cvc:BKX93_10640"/>
<dbReference type="Proteomes" id="UP000178776">
    <property type="component" value="Chromosome"/>
</dbReference>
<evidence type="ECO:0000313" key="3">
    <source>
        <dbReference type="Proteomes" id="UP000178776"/>
    </source>
</evidence>
<accession>A0A1D9LGS6</accession>
<proteinExistence type="predicted"/>
<protein>
    <submittedName>
        <fullName evidence="2">Uncharacterized protein</fullName>
    </submittedName>
</protein>
<dbReference type="AlphaFoldDB" id="A0A1D9LGS6"/>
<dbReference type="RefSeq" id="WP_070979751.1">
    <property type="nucleotide sequence ID" value="NZ_CP017707.1"/>
</dbReference>
<dbReference type="STRING" id="1108595.BKX93_10640"/>
<feature type="compositionally biased region" description="Basic and acidic residues" evidence="1">
    <location>
        <begin position="192"/>
        <end position="205"/>
    </location>
</feature>
<evidence type="ECO:0000256" key="1">
    <source>
        <dbReference type="SAM" id="MobiDB-lite"/>
    </source>
</evidence>
<organism evidence="2 3">
    <name type="scientific">Chromobacterium vaccinii</name>
    <dbReference type="NCBI Taxonomy" id="1108595"/>
    <lineage>
        <taxon>Bacteria</taxon>
        <taxon>Pseudomonadati</taxon>
        <taxon>Pseudomonadota</taxon>
        <taxon>Betaproteobacteria</taxon>
        <taxon>Neisseriales</taxon>
        <taxon>Chromobacteriaceae</taxon>
        <taxon>Chromobacterium</taxon>
    </lineage>
</organism>
<feature type="region of interest" description="Disordered" evidence="1">
    <location>
        <begin position="185"/>
        <end position="205"/>
    </location>
</feature>
<sequence>MSIISSEYAVEKLSMFFETLAGIPYDAFDSWKANPMAARAVTRSVESMGVWNEMVRFAEERFEGHPRAKWVKLKAQFGLLIDQRFFIRFKKGNTRRKSSNYPTLTAMQFHDQDVDLFGGIHRMEVLYVLDKAGVKIESVLLVQRHKGRIVVDVELNRNAPPATNVSPFTPVQPSLDGTDSAAHIIKQPGAGNKDDADFKDAGGGA</sequence>
<name>A0A1D9LGS6_9NEIS</name>
<reference evidence="2 3" key="1">
    <citation type="submission" date="2016-10" db="EMBL/GenBank/DDBJ databases">
        <title>Chromobacterium muskegensis sp. nov., an insecticidal bacterium isolated from Sphagnum bogs.</title>
        <authorList>
            <person name="Sparks M.E."/>
            <person name="Blackburn M.B."/>
            <person name="Gundersen-Rindal D.E."/>
            <person name="Mitchell A."/>
            <person name="Farrar R."/>
            <person name="Kuhar D."/>
        </authorList>
    </citation>
    <scope>NUCLEOTIDE SEQUENCE [LARGE SCALE GENOMIC DNA]</scope>
    <source>
        <strain evidence="2 3">21-1</strain>
    </source>
</reference>
<dbReference type="GeneID" id="68844272"/>
<evidence type="ECO:0000313" key="2">
    <source>
        <dbReference type="EMBL" id="AOZ50404.1"/>
    </source>
</evidence>